<gene>
    <name evidence="2" type="ORF">HERILL_LOCUS5229</name>
</gene>
<organism evidence="2 3">
    <name type="scientific">Hermetia illucens</name>
    <name type="common">Black soldier fly</name>
    <dbReference type="NCBI Taxonomy" id="343691"/>
    <lineage>
        <taxon>Eukaryota</taxon>
        <taxon>Metazoa</taxon>
        <taxon>Ecdysozoa</taxon>
        <taxon>Arthropoda</taxon>
        <taxon>Hexapoda</taxon>
        <taxon>Insecta</taxon>
        <taxon>Pterygota</taxon>
        <taxon>Neoptera</taxon>
        <taxon>Endopterygota</taxon>
        <taxon>Diptera</taxon>
        <taxon>Brachycera</taxon>
        <taxon>Stratiomyomorpha</taxon>
        <taxon>Stratiomyidae</taxon>
        <taxon>Hermetiinae</taxon>
        <taxon>Hermetia</taxon>
    </lineage>
</organism>
<reference evidence="2 3" key="1">
    <citation type="submission" date="2020-11" db="EMBL/GenBank/DDBJ databases">
        <authorList>
            <person name="Wallbank WR R."/>
            <person name="Pardo Diaz C."/>
            <person name="Kozak K."/>
            <person name="Martin S."/>
            <person name="Jiggins C."/>
            <person name="Moest M."/>
            <person name="Warren A I."/>
            <person name="Generalovic N T."/>
            <person name="Byers J.R.P. K."/>
            <person name="Montejo-Kovacevich G."/>
            <person name="Yen C E."/>
        </authorList>
    </citation>
    <scope>NUCLEOTIDE SEQUENCE [LARGE SCALE GENOMIC DNA]</scope>
</reference>
<dbReference type="GO" id="GO:0003735">
    <property type="term" value="F:structural constituent of ribosome"/>
    <property type="evidence" value="ECO:0007669"/>
    <property type="project" value="InterPro"/>
</dbReference>
<protein>
    <recommendedName>
        <fullName evidence="1">Small ribosomal subunit protein mS35 mitochondrial conserved domain-containing protein</fullName>
    </recommendedName>
</protein>
<evidence type="ECO:0000313" key="2">
    <source>
        <dbReference type="EMBL" id="CAD7082176.1"/>
    </source>
</evidence>
<dbReference type="InterPro" id="IPR039848">
    <property type="entry name" value="Ribosomal_mS35_mt"/>
</dbReference>
<dbReference type="AlphaFoldDB" id="A0A7R8YQS8"/>
<dbReference type="FunCoup" id="A0A7R8YQS8">
    <property type="interactions" value="541"/>
</dbReference>
<name>A0A7R8YQS8_HERIL</name>
<evidence type="ECO:0000259" key="1">
    <source>
        <dbReference type="Pfam" id="PF10213"/>
    </source>
</evidence>
<dbReference type="PANTHER" id="PTHR13490:SF0">
    <property type="entry name" value="SMALL RIBOSOMAL SUBUNIT PROTEIN MS35"/>
    <property type="match status" value="1"/>
</dbReference>
<dbReference type="Pfam" id="PF10213">
    <property type="entry name" value="MRP-S28"/>
    <property type="match status" value="1"/>
</dbReference>
<sequence length="335" mass="38355">MFLATKLIEQNARNFAPRLASCHCRKLSTDPHASPEIDNDEEFRVLNLRQVQAQARPKRVIKKDVAAPPRANKMPVDQDWGAVWPGPKTFHPASVPLPLRQGYTEKAAAPPSKYGNAELMKIPNFLHLTPPVIKKQCEALKQFCTPWPKEIPSEEQWNKHFPMEVITTDYCHGLPTIRNPLSRIVTIKFKLSTLKLDKHAHDKFLRLVGERYDPETDVLTIVTDRCPLRKQNYEYAQYLLTALYHESWVTEPWESLKSEADMETYHFIRNKSKVSAEEILNWGKTEGGKKLVAHEAFGKSVENLMNEGENEYNIQAYKTEALKLLGLPSLKSTSP</sequence>
<dbReference type="PANTHER" id="PTHR13490">
    <property type="entry name" value="MITOCHONDRIAL 28S RIBOSOMAL PROTEIN S28"/>
    <property type="match status" value="1"/>
</dbReference>
<dbReference type="GO" id="GO:0032543">
    <property type="term" value="P:mitochondrial translation"/>
    <property type="evidence" value="ECO:0007669"/>
    <property type="project" value="InterPro"/>
</dbReference>
<dbReference type="InParanoid" id="A0A7R8YQS8"/>
<dbReference type="InterPro" id="IPR019349">
    <property type="entry name" value="Ribosomal_mS35_mit"/>
</dbReference>
<evidence type="ECO:0000313" key="3">
    <source>
        <dbReference type="Proteomes" id="UP000594454"/>
    </source>
</evidence>
<dbReference type="Proteomes" id="UP000594454">
    <property type="component" value="Chromosome 2"/>
</dbReference>
<dbReference type="OrthoDB" id="283424at2759"/>
<dbReference type="EMBL" id="LR899010">
    <property type="protein sequence ID" value="CAD7082176.1"/>
    <property type="molecule type" value="Genomic_DNA"/>
</dbReference>
<dbReference type="GO" id="GO:0005763">
    <property type="term" value="C:mitochondrial small ribosomal subunit"/>
    <property type="evidence" value="ECO:0007669"/>
    <property type="project" value="TreeGrafter"/>
</dbReference>
<proteinExistence type="predicted"/>
<feature type="domain" description="Small ribosomal subunit protein mS35 mitochondrial conserved" evidence="1">
    <location>
        <begin position="178"/>
        <end position="250"/>
    </location>
</feature>
<dbReference type="OMA" id="DPINHAN"/>
<keyword evidence="3" id="KW-1185">Reference proteome</keyword>
<accession>A0A7R8YQS8</accession>